<evidence type="ECO:0000259" key="2">
    <source>
        <dbReference type="Pfam" id="PF01764"/>
    </source>
</evidence>
<name>A0ABV0B720_9SPHN</name>
<keyword evidence="4" id="KW-1185">Reference proteome</keyword>
<sequence length="376" mass="40759">MTTVSARVEAVIEDLKTARVELASDTDKISAIASSMVQLSYFAYNEPIDQIAIDVANPDMVFPAVPDSYWRCVWGPVTDPEKGNLLYGAGLFAGSPDDAVQPSPFLVAVVSRGTADPDTTGLLKDLYEDATPVPQCQWLDVPNAWIATGSLDALTTVTALRWNGETMLEYLSALPEQDGYEPIILVTGHSLGGCIASMLAPWLAAKLPPAKTAWLTPITFAGPTAGTQGFVNTLIDACPLRQIYVNPMDVVPRAWWDITSIPDIYGWKYFDPVVETWALTTAGLLEVLDDPYVPVPSPIPALPGIFIDLGDPHFGIEWFQEALAQHSCANYMLLMGLPAPYAFSPGAHPLQRLEESQRSAPSQGQGAGQRWQTPRS</sequence>
<reference evidence="3 4" key="1">
    <citation type="submission" date="2024-05" db="EMBL/GenBank/DDBJ databases">
        <title>Sphingomonas sp. HF-S3 16S ribosomal RNA gene Genome sequencing and assembly.</title>
        <authorList>
            <person name="Lee H."/>
        </authorList>
    </citation>
    <scope>NUCLEOTIDE SEQUENCE [LARGE SCALE GENOMIC DNA]</scope>
    <source>
        <strain evidence="3 4">HF-S3</strain>
    </source>
</reference>
<protein>
    <recommendedName>
        <fullName evidence="2">Fungal lipase-type domain-containing protein</fullName>
    </recommendedName>
</protein>
<dbReference type="SUPFAM" id="SSF53474">
    <property type="entry name" value="alpha/beta-Hydrolases"/>
    <property type="match status" value="1"/>
</dbReference>
<evidence type="ECO:0000313" key="3">
    <source>
        <dbReference type="EMBL" id="MEN3746671.1"/>
    </source>
</evidence>
<organism evidence="3 4">
    <name type="scientific">Sphingomonas rustica</name>
    <dbReference type="NCBI Taxonomy" id="3103142"/>
    <lineage>
        <taxon>Bacteria</taxon>
        <taxon>Pseudomonadati</taxon>
        <taxon>Pseudomonadota</taxon>
        <taxon>Alphaproteobacteria</taxon>
        <taxon>Sphingomonadales</taxon>
        <taxon>Sphingomonadaceae</taxon>
        <taxon>Sphingomonas</taxon>
    </lineage>
</organism>
<dbReference type="Gene3D" id="3.40.50.1820">
    <property type="entry name" value="alpha/beta hydrolase"/>
    <property type="match status" value="1"/>
</dbReference>
<dbReference type="InterPro" id="IPR029058">
    <property type="entry name" value="AB_hydrolase_fold"/>
</dbReference>
<evidence type="ECO:0000313" key="4">
    <source>
        <dbReference type="Proteomes" id="UP001427805"/>
    </source>
</evidence>
<dbReference type="Pfam" id="PF01764">
    <property type="entry name" value="Lipase_3"/>
    <property type="match status" value="1"/>
</dbReference>
<comment type="caution">
    <text evidence="3">The sequence shown here is derived from an EMBL/GenBank/DDBJ whole genome shotgun (WGS) entry which is preliminary data.</text>
</comment>
<dbReference type="RefSeq" id="WP_346245677.1">
    <property type="nucleotide sequence ID" value="NZ_JBDIZK010000003.1"/>
</dbReference>
<proteinExistence type="predicted"/>
<dbReference type="Proteomes" id="UP001427805">
    <property type="component" value="Unassembled WGS sequence"/>
</dbReference>
<feature type="compositionally biased region" description="Polar residues" evidence="1">
    <location>
        <begin position="358"/>
        <end position="376"/>
    </location>
</feature>
<accession>A0ABV0B720</accession>
<evidence type="ECO:0000256" key="1">
    <source>
        <dbReference type="SAM" id="MobiDB-lite"/>
    </source>
</evidence>
<dbReference type="InterPro" id="IPR002921">
    <property type="entry name" value="Fungal_lipase-type"/>
</dbReference>
<feature type="region of interest" description="Disordered" evidence="1">
    <location>
        <begin position="352"/>
        <end position="376"/>
    </location>
</feature>
<gene>
    <name evidence="3" type="ORF">TPR58_05795</name>
</gene>
<dbReference type="EMBL" id="JBDIZK010000003">
    <property type="protein sequence ID" value="MEN3746671.1"/>
    <property type="molecule type" value="Genomic_DNA"/>
</dbReference>
<feature type="domain" description="Fungal lipase-type" evidence="2">
    <location>
        <begin position="111"/>
        <end position="254"/>
    </location>
</feature>